<protein>
    <submittedName>
        <fullName evidence="1">Uncharacterized protein</fullName>
    </submittedName>
</protein>
<evidence type="ECO:0000313" key="2">
    <source>
        <dbReference type="Proteomes" id="UP000821845"/>
    </source>
</evidence>
<evidence type="ECO:0000313" key="1">
    <source>
        <dbReference type="EMBL" id="KAH6943264.1"/>
    </source>
</evidence>
<organism evidence="1 2">
    <name type="scientific">Hyalomma asiaticum</name>
    <name type="common">Tick</name>
    <dbReference type="NCBI Taxonomy" id="266040"/>
    <lineage>
        <taxon>Eukaryota</taxon>
        <taxon>Metazoa</taxon>
        <taxon>Ecdysozoa</taxon>
        <taxon>Arthropoda</taxon>
        <taxon>Chelicerata</taxon>
        <taxon>Arachnida</taxon>
        <taxon>Acari</taxon>
        <taxon>Parasitiformes</taxon>
        <taxon>Ixodida</taxon>
        <taxon>Ixodoidea</taxon>
        <taxon>Ixodidae</taxon>
        <taxon>Hyalomminae</taxon>
        <taxon>Hyalomma</taxon>
    </lineage>
</organism>
<dbReference type="EMBL" id="CM023490">
    <property type="protein sequence ID" value="KAH6943264.1"/>
    <property type="molecule type" value="Genomic_DNA"/>
</dbReference>
<accession>A0ACB7TB80</accession>
<comment type="caution">
    <text evidence="1">The sequence shown here is derived from an EMBL/GenBank/DDBJ whole genome shotgun (WGS) entry which is preliminary data.</text>
</comment>
<dbReference type="Proteomes" id="UP000821845">
    <property type="component" value="Chromosome 10"/>
</dbReference>
<sequence length="71" mass="8059">MQHKSKRIGHTQKSPSVAFSSVLAMPATLTQALLLGCFWGSTTAVVLPWEKTQRDSRPRYLDLIRISSRRF</sequence>
<proteinExistence type="predicted"/>
<gene>
    <name evidence="1" type="ORF">HPB50_018093</name>
</gene>
<name>A0ACB7TB80_HYAAI</name>
<reference evidence="1" key="1">
    <citation type="submission" date="2020-05" db="EMBL/GenBank/DDBJ databases">
        <title>Large-scale comparative analyses of tick genomes elucidate their genetic diversity and vector capacities.</title>
        <authorList>
            <person name="Jia N."/>
            <person name="Wang J."/>
            <person name="Shi W."/>
            <person name="Du L."/>
            <person name="Sun Y."/>
            <person name="Zhan W."/>
            <person name="Jiang J."/>
            <person name="Wang Q."/>
            <person name="Zhang B."/>
            <person name="Ji P."/>
            <person name="Sakyi L.B."/>
            <person name="Cui X."/>
            <person name="Yuan T."/>
            <person name="Jiang B."/>
            <person name="Yang W."/>
            <person name="Lam T.T.-Y."/>
            <person name="Chang Q."/>
            <person name="Ding S."/>
            <person name="Wang X."/>
            <person name="Zhu J."/>
            <person name="Ruan X."/>
            <person name="Zhao L."/>
            <person name="Wei J."/>
            <person name="Que T."/>
            <person name="Du C."/>
            <person name="Cheng J."/>
            <person name="Dai P."/>
            <person name="Han X."/>
            <person name="Huang E."/>
            <person name="Gao Y."/>
            <person name="Liu J."/>
            <person name="Shao H."/>
            <person name="Ye R."/>
            <person name="Li L."/>
            <person name="Wei W."/>
            <person name="Wang X."/>
            <person name="Wang C."/>
            <person name="Yang T."/>
            <person name="Huo Q."/>
            <person name="Li W."/>
            <person name="Guo W."/>
            <person name="Chen H."/>
            <person name="Zhou L."/>
            <person name="Ni X."/>
            <person name="Tian J."/>
            <person name="Zhou Y."/>
            <person name="Sheng Y."/>
            <person name="Liu T."/>
            <person name="Pan Y."/>
            <person name="Xia L."/>
            <person name="Li J."/>
            <person name="Zhao F."/>
            <person name="Cao W."/>
        </authorList>
    </citation>
    <scope>NUCLEOTIDE SEQUENCE</scope>
    <source>
        <strain evidence="1">Hyas-2018</strain>
    </source>
</reference>
<keyword evidence="2" id="KW-1185">Reference proteome</keyword>